<dbReference type="InterPro" id="IPR009741">
    <property type="entry name" value="EARLY_FLOWERING_4_dom"/>
</dbReference>
<feature type="region of interest" description="Disordered" evidence="9">
    <location>
        <begin position="306"/>
        <end position="336"/>
    </location>
</feature>
<keyword evidence="5 10" id="KW-1133">Transmembrane helix</keyword>
<evidence type="ECO:0000259" key="12">
    <source>
        <dbReference type="Pfam" id="PF07011"/>
    </source>
</evidence>
<dbReference type="PANTHER" id="PTHR33469">
    <property type="entry name" value="PROTEIN ELF4-LIKE 4"/>
    <property type="match status" value="1"/>
</dbReference>
<evidence type="ECO:0000259" key="11">
    <source>
        <dbReference type="Pfam" id="PF03798"/>
    </source>
</evidence>
<feature type="compositionally biased region" description="Low complexity" evidence="9">
    <location>
        <begin position="321"/>
        <end position="336"/>
    </location>
</feature>
<comment type="caution">
    <text evidence="13">The sequence shown here is derived from an EMBL/GenBank/DDBJ whole genome shotgun (WGS) entry which is preliminary data.</text>
</comment>
<evidence type="ECO:0000256" key="4">
    <source>
        <dbReference type="ARBA" id="ARBA00022692"/>
    </source>
</evidence>
<evidence type="ECO:0000256" key="7">
    <source>
        <dbReference type="ARBA" id="ARBA00023136"/>
    </source>
</evidence>
<gene>
    <name evidence="13" type="ORF">C2E20_3997</name>
</gene>
<feature type="domain" description="Protein EARLY FLOWERING 4" evidence="12">
    <location>
        <begin position="420"/>
        <end position="486"/>
    </location>
</feature>
<comment type="subcellular location">
    <subcellularLocation>
        <location evidence="2">Membrane</location>
        <topology evidence="2">Multi-pass membrane protein</topology>
    </subcellularLocation>
    <subcellularLocation>
        <location evidence="1">Nucleus</location>
    </subcellularLocation>
</comment>
<evidence type="ECO:0000256" key="3">
    <source>
        <dbReference type="ARBA" id="ARBA00009514"/>
    </source>
</evidence>
<feature type="transmembrane region" description="Helical" evidence="10">
    <location>
        <begin position="94"/>
        <end position="125"/>
    </location>
</feature>
<organism evidence="13 14">
    <name type="scientific">Micractinium conductrix</name>
    <dbReference type="NCBI Taxonomy" id="554055"/>
    <lineage>
        <taxon>Eukaryota</taxon>
        <taxon>Viridiplantae</taxon>
        <taxon>Chlorophyta</taxon>
        <taxon>core chlorophytes</taxon>
        <taxon>Trebouxiophyceae</taxon>
        <taxon>Chlorellales</taxon>
        <taxon>Chlorellaceae</taxon>
        <taxon>Chlorella clade</taxon>
        <taxon>Micractinium</taxon>
    </lineage>
</organism>
<dbReference type="InterPro" id="IPR006634">
    <property type="entry name" value="TLC-dom"/>
</dbReference>
<comment type="similarity">
    <text evidence="3">Belongs to the EARLY FLOWERING 4 family.</text>
</comment>
<dbReference type="EMBL" id="LHPF02000009">
    <property type="protein sequence ID" value="PSC72730.1"/>
    <property type="molecule type" value="Genomic_DNA"/>
</dbReference>
<keyword evidence="14" id="KW-1185">Reference proteome</keyword>
<feature type="transmembrane region" description="Helical" evidence="10">
    <location>
        <begin position="187"/>
        <end position="208"/>
    </location>
</feature>
<dbReference type="STRING" id="554055.A0A2P6VF66"/>
<evidence type="ECO:0000256" key="9">
    <source>
        <dbReference type="SAM" id="MobiDB-lite"/>
    </source>
</evidence>
<accession>A0A2P6VF66</accession>
<dbReference type="OrthoDB" id="506011at2759"/>
<evidence type="ECO:0000256" key="1">
    <source>
        <dbReference type="ARBA" id="ARBA00004123"/>
    </source>
</evidence>
<dbReference type="GO" id="GO:0005634">
    <property type="term" value="C:nucleus"/>
    <property type="evidence" value="ECO:0007669"/>
    <property type="project" value="UniProtKB-SubCell"/>
</dbReference>
<evidence type="ECO:0000256" key="10">
    <source>
        <dbReference type="SAM" id="Phobius"/>
    </source>
</evidence>
<protein>
    <submittedName>
        <fullName evidence="13">ELF4-LIKE 4</fullName>
    </submittedName>
</protein>
<proteinExistence type="inferred from homology"/>
<dbReference type="GO" id="GO:0016020">
    <property type="term" value="C:membrane"/>
    <property type="evidence" value="ECO:0007669"/>
    <property type="project" value="UniProtKB-SubCell"/>
</dbReference>
<evidence type="ECO:0000256" key="6">
    <source>
        <dbReference type="ARBA" id="ARBA00023108"/>
    </source>
</evidence>
<keyword evidence="7 10" id="KW-0472">Membrane</keyword>
<evidence type="ECO:0000256" key="5">
    <source>
        <dbReference type="ARBA" id="ARBA00022989"/>
    </source>
</evidence>
<sequence>MGSPTFPVERINRVATASFAIWMLVSVAVHLAAQALWPAYHKQLRPRERRQFCNKVSCGLHGAVLSCNLSFSLFDPVLNADPLHGVTDGIGALMLAHHLLGLAGCVIGVYYNKFALFGLAIGVFFESCNPLLHTLGCMRLAGRARGAAYLALSKLFVAQFVLFRFLIANAYLGWMLHCILRQAERPWWAWAGIAVFATLNALNTVWLVKLVAIGKLPADAAADTHERAIVDVASGKAEARAKRVKAEERTEQLQDAVIAGAATDMESAATAKAAAGHHSTTAATLEGSRHDFSQLVTMIGQMVARQAQKQGLPTPPGAERQQQQQQQQLPGAAGGEAQQQAAAAAAAAAQLSVAAPGLLCLGGGEAQQHTAATASAQQQLPGAADDVLGANCMATGGGDNAVSDDPSSHAPVVAFPDFRLFDNAQDILDHNKRIIKEIKANHEAQTPEALARNCLLIRELNINIAAVMRAYSRISDSFERYMSQHQGPLPGNLQAVMAHAQQQMQLQVQQVQQEQQRTTGNGNSEAAVP</sequence>
<feature type="compositionally biased region" description="Polar residues" evidence="9">
    <location>
        <begin position="517"/>
        <end position="529"/>
    </location>
</feature>
<feature type="domain" description="TLC" evidence="11">
    <location>
        <begin position="92"/>
        <end position="211"/>
    </location>
</feature>
<dbReference type="PANTHER" id="PTHR33469:SF16">
    <property type="entry name" value="PROTEIN ELF4-LIKE 4"/>
    <property type="match status" value="1"/>
</dbReference>
<dbReference type="GO" id="GO:0048511">
    <property type="term" value="P:rhythmic process"/>
    <property type="evidence" value="ECO:0007669"/>
    <property type="project" value="UniProtKB-KW"/>
</dbReference>
<feature type="transmembrane region" description="Helical" evidence="10">
    <location>
        <begin position="20"/>
        <end position="40"/>
    </location>
</feature>
<dbReference type="Proteomes" id="UP000239649">
    <property type="component" value="Unassembled WGS sequence"/>
</dbReference>
<dbReference type="GO" id="GO:0042753">
    <property type="term" value="P:positive regulation of circadian rhythm"/>
    <property type="evidence" value="ECO:0007669"/>
    <property type="project" value="InterPro"/>
</dbReference>
<name>A0A2P6VF66_9CHLO</name>
<evidence type="ECO:0000256" key="8">
    <source>
        <dbReference type="ARBA" id="ARBA00023242"/>
    </source>
</evidence>
<keyword evidence="8" id="KW-0539">Nucleus</keyword>
<dbReference type="Pfam" id="PF07011">
    <property type="entry name" value="Elf4"/>
    <property type="match status" value="1"/>
</dbReference>
<evidence type="ECO:0000313" key="13">
    <source>
        <dbReference type="EMBL" id="PSC72730.1"/>
    </source>
</evidence>
<dbReference type="AlphaFoldDB" id="A0A2P6VF66"/>
<keyword evidence="6" id="KW-0090">Biological rhythms</keyword>
<dbReference type="Pfam" id="PF03798">
    <property type="entry name" value="TRAM_LAG1_CLN8"/>
    <property type="match status" value="1"/>
</dbReference>
<feature type="region of interest" description="Disordered" evidence="9">
    <location>
        <begin position="510"/>
        <end position="529"/>
    </location>
</feature>
<evidence type="ECO:0000313" key="14">
    <source>
        <dbReference type="Proteomes" id="UP000239649"/>
    </source>
</evidence>
<evidence type="ECO:0000256" key="2">
    <source>
        <dbReference type="ARBA" id="ARBA00004141"/>
    </source>
</evidence>
<feature type="transmembrane region" description="Helical" evidence="10">
    <location>
        <begin position="52"/>
        <end position="74"/>
    </location>
</feature>
<reference evidence="13 14" key="1">
    <citation type="journal article" date="2018" name="Plant J.">
        <title>Genome sequences of Chlorella sorokiniana UTEX 1602 and Micractinium conductrix SAG 241.80: implications to maltose excretion by a green alga.</title>
        <authorList>
            <person name="Arriola M.B."/>
            <person name="Velmurugan N."/>
            <person name="Zhang Y."/>
            <person name="Plunkett M.H."/>
            <person name="Hondzo H."/>
            <person name="Barney B.M."/>
        </authorList>
    </citation>
    <scope>NUCLEOTIDE SEQUENCE [LARGE SCALE GENOMIC DNA]</scope>
    <source>
        <strain evidence="13 14">SAG 241.80</strain>
    </source>
</reference>
<keyword evidence="4 10" id="KW-0812">Transmembrane</keyword>
<feature type="transmembrane region" description="Helical" evidence="10">
    <location>
        <begin position="146"/>
        <end position="167"/>
    </location>
</feature>
<dbReference type="InterPro" id="IPR040462">
    <property type="entry name" value="EARLY_FLOWERING_4"/>
</dbReference>